<keyword evidence="1 2" id="KW-0238">DNA-binding</keyword>
<proteinExistence type="predicted"/>
<name>A0A561U5V8_9PSEU</name>
<feature type="domain" description="HTH tetR-type" evidence="3">
    <location>
        <begin position="13"/>
        <end position="73"/>
    </location>
</feature>
<feature type="DNA-binding region" description="H-T-H motif" evidence="2">
    <location>
        <begin position="36"/>
        <end position="55"/>
    </location>
</feature>
<evidence type="ECO:0000256" key="1">
    <source>
        <dbReference type="ARBA" id="ARBA00023125"/>
    </source>
</evidence>
<evidence type="ECO:0000259" key="3">
    <source>
        <dbReference type="PROSITE" id="PS50977"/>
    </source>
</evidence>
<dbReference type="GO" id="GO:0000976">
    <property type="term" value="F:transcription cis-regulatory region binding"/>
    <property type="evidence" value="ECO:0007669"/>
    <property type="project" value="TreeGrafter"/>
</dbReference>
<reference evidence="4 5" key="1">
    <citation type="submission" date="2019-06" db="EMBL/GenBank/DDBJ databases">
        <title>Sequencing the genomes of 1000 actinobacteria strains.</title>
        <authorList>
            <person name="Klenk H.-P."/>
        </authorList>
    </citation>
    <scope>NUCLEOTIDE SEQUENCE [LARGE SCALE GENOMIC DNA]</scope>
    <source>
        <strain evidence="4 5">DSM 46699</strain>
    </source>
</reference>
<dbReference type="InterPro" id="IPR050109">
    <property type="entry name" value="HTH-type_TetR-like_transc_reg"/>
</dbReference>
<sequence>MTEVTDGRRLKGERRRRAIVDAALRIVAREGVGAVTHRNVAREAGVPPASIAYYFDGIDDLLVASLLDSCNGLVEQIMAVREEVTDNAQWPRAVAELLVRMIRDHRERTLGEYELYLLAARRPALRPAARRWIELIRGSINNGQGGDDPVITAFIAGMDGLLLQALIADESPEVDDLEPVLRFLMHPYDYLGAQPSA</sequence>
<dbReference type="GO" id="GO:0003700">
    <property type="term" value="F:DNA-binding transcription factor activity"/>
    <property type="evidence" value="ECO:0007669"/>
    <property type="project" value="TreeGrafter"/>
</dbReference>
<organism evidence="4 5">
    <name type="scientific">Saccharopolyspora dendranthemae</name>
    <dbReference type="NCBI Taxonomy" id="1181886"/>
    <lineage>
        <taxon>Bacteria</taxon>
        <taxon>Bacillati</taxon>
        <taxon>Actinomycetota</taxon>
        <taxon>Actinomycetes</taxon>
        <taxon>Pseudonocardiales</taxon>
        <taxon>Pseudonocardiaceae</taxon>
        <taxon>Saccharopolyspora</taxon>
    </lineage>
</organism>
<gene>
    <name evidence="4" type="ORF">FHU35_13443</name>
</gene>
<dbReference type="SUPFAM" id="SSF46689">
    <property type="entry name" value="Homeodomain-like"/>
    <property type="match status" value="1"/>
</dbReference>
<dbReference type="EMBL" id="VIWX01000003">
    <property type="protein sequence ID" value="TWF94726.1"/>
    <property type="molecule type" value="Genomic_DNA"/>
</dbReference>
<comment type="caution">
    <text evidence="4">The sequence shown here is derived from an EMBL/GenBank/DDBJ whole genome shotgun (WGS) entry which is preliminary data.</text>
</comment>
<dbReference type="PANTHER" id="PTHR30055:SF231">
    <property type="entry name" value="TRANSCRIPTIONAL REGULATORY PROTEIN (PROBABLY DEOR-FAMILY)-RELATED"/>
    <property type="match status" value="1"/>
</dbReference>
<evidence type="ECO:0000313" key="5">
    <source>
        <dbReference type="Proteomes" id="UP000316184"/>
    </source>
</evidence>
<dbReference type="Pfam" id="PF17940">
    <property type="entry name" value="TetR_C_31"/>
    <property type="match status" value="1"/>
</dbReference>
<protein>
    <submittedName>
        <fullName evidence="4">TetR family transcriptional regulator</fullName>
    </submittedName>
</protein>
<dbReference type="InterPro" id="IPR001647">
    <property type="entry name" value="HTH_TetR"/>
</dbReference>
<dbReference type="PROSITE" id="PS50977">
    <property type="entry name" value="HTH_TETR_2"/>
    <property type="match status" value="1"/>
</dbReference>
<evidence type="ECO:0000313" key="4">
    <source>
        <dbReference type="EMBL" id="TWF94726.1"/>
    </source>
</evidence>
<dbReference type="OrthoDB" id="6929199at2"/>
<dbReference type="InterPro" id="IPR009057">
    <property type="entry name" value="Homeodomain-like_sf"/>
</dbReference>
<dbReference type="Proteomes" id="UP000316184">
    <property type="component" value="Unassembled WGS sequence"/>
</dbReference>
<dbReference type="PRINTS" id="PR00455">
    <property type="entry name" value="HTHTETR"/>
</dbReference>
<dbReference type="PANTHER" id="PTHR30055">
    <property type="entry name" value="HTH-TYPE TRANSCRIPTIONAL REGULATOR RUTR"/>
    <property type="match status" value="1"/>
</dbReference>
<accession>A0A561U5V8</accession>
<keyword evidence="5" id="KW-1185">Reference proteome</keyword>
<dbReference type="AlphaFoldDB" id="A0A561U5V8"/>
<dbReference type="Gene3D" id="1.10.357.10">
    <property type="entry name" value="Tetracycline Repressor, domain 2"/>
    <property type="match status" value="1"/>
</dbReference>
<evidence type="ECO:0000256" key="2">
    <source>
        <dbReference type="PROSITE-ProRule" id="PRU00335"/>
    </source>
</evidence>
<dbReference type="InterPro" id="IPR041583">
    <property type="entry name" value="TetR_C_31"/>
</dbReference>
<dbReference type="Pfam" id="PF00440">
    <property type="entry name" value="TetR_N"/>
    <property type="match status" value="1"/>
</dbReference>